<proteinExistence type="predicted"/>
<accession>A0AAV3SKX1</accession>
<dbReference type="AlphaFoldDB" id="A0AAV3SKX1"/>
<reference evidence="2" key="2">
    <citation type="submission" date="2022-04" db="EMBL/GenBank/DDBJ databases">
        <title>Sequencing and genomic assembly of Halococcus dombrowskii.</title>
        <authorList>
            <person name="Lim S.W."/>
            <person name="MacLea K.S."/>
        </authorList>
    </citation>
    <scope>NUCLEOTIDE SEQUENCE</scope>
    <source>
        <strain evidence="2">H4</strain>
        <plasmid evidence="2">unnamed2</plasmid>
    </source>
</reference>
<keyword evidence="2" id="KW-0614">Plasmid</keyword>
<evidence type="ECO:0000313" key="2">
    <source>
        <dbReference type="EMBL" id="UOO97072.1"/>
    </source>
</evidence>
<geneLocation type="plasmid" evidence="2 3">
    <name>unnamed2</name>
</geneLocation>
<dbReference type="EMBL" id="BAAADN010000069">
    <property type="protein sequence ID" value="GAA0474051.1"/>
    <property type="molecule type" value="Genomic_DNA"/>
</dbReference>
<gene>
    <name evidence="1" type="ORF">GCM10008985_33360</name>
    <name evidence="2" type="ORF">MUK72_16710</name>
</gene>
<dbReference type="Proteomes" id="UP000830542">
    <property type="component" value="Plasmid unnamed2"/>
</dbReference>
<dbReference type="Proteomes" id="UP001500962">
    <property type="component" value="Unassembled WGS sequence"/>
</dbReference>
<dbReference type="GeneID" id="71763524"/>
<reference evidence="1" key="1">
    <citation type="journal article" date="2014" name="Int. J. Syst. Evol. Microbiol.">
        <title>Complete genome sequence of Corynebacterium casei LMG S-19264T (=DSM 44701T), isolated from a smear-ripened cheese.</title>
        <authorList>
            <consortium name="US DOE Joint Genome Institute (JGI-PGF)"/>
            <person name="Walter F."/>
            <person name="Albersmeier A."/>
            <person name="Kalinowski J."/>
            <person name="Ruckert C."/>
        </authorList>
    </citation>
    <scope>NUCLEOTIDE SEQUENCE</scope>
    <source>
        <strain evidence="1">JCM 12289</strain>
    </source>
</reference>
<reference evidence="1" key="3">
    <citation type="submission" date="2023-12" db="EMBL/GenBank/DDBJ databases">
        <authorList>
            <person name="Sun Q."/>
            <person name="Inoue M."/>
        </authorList>
    </citation>
    <scope>NUCLEOTIDE SEQUENCE</scope>
    <source>
        <strain evidence="1">JCM 12289</strain>
    </source>
</reference>
<keyword evidence="3" id="KW-1185">Reference proteome</keyword>
<sequence length="60" mass="6513">MPPEGYNTITVPDEVFEQVTEVMIEYDCDSIADAVATASAVALERDEAALARLLAQRLAE</sequence>
<organism evidence="1 4">
    <name type="scientific">Halococcus dombrowskii</name>
    <dbReference type="NCBI Taxonomy" id="179637"/>
    <lineage>
        <taxon>Archaea</taxon>
        <taxon>Methanobacteriati</taxon>
        <taxon>Methanobacteriota</taxon>
        <taxon>Stenosarchaea group</taxon>
        <taxon>Halobacteria</taxon>
        <taxon>Halobacteriales</taxon>
        <taxon>Halococcaceae</taxon>
        <taxon>Halococcus</taxon>
    </lineage>
</organism>
<dbReference type="RefSeq" id="WP_244706380.1">
    <property type="nucleotide sequence ID" value="NZ_BAAADN010000069.1"/>
</dbReference>
<evidence type="ECO:0000313" key="4">
    <source>
        <dbReference type="Proteomes" id="UP001500962"/>
    </source>
</evidence>
<protein>
    <submittedName>
        <fullName evidence="1">Uncharacterized protein</fullName>
    </submittedName>
</protein>
<dbReference type="EMBL" id="CP095007">
    <property type="protein sequence ID" value="UOO97072.1"/>
    <property type="molecule type" value="Genomic_DNA"/>
</dbReference>
<evidence type="ECO:0000313" key="1">
    <source>
        <dbReference type="EMBL" id="GAA0474051.1"/>
    </source>
</evidence>
<name>A0AAV3SKX1_HALDO</name>
<evidence type="ECO:0000313" key="3">
    <source>
        <dbReference type="Proteomes" id="UP000830542"/>
    </source>
</evidence>
<dbReference type="KEGG" id="hdo:MUK72_16710"/>